<dbReference type="AlphaFoldDB" id="I5B426"/>
<keyword evidence="1" id="KW-0472">Membrane</keyword>
<dbReference type="EMBL" id="CM001488">
    <property type="protein sequence ID" value="EIM64239.1"/>
    <property type="molecule type" value="Genomic_DNA"/>
</dbReference>
<evidence type="ECO:0000313" key="2">
    <source>
        <dbReference type="EMBL" id="EIM64239.1"/>
    </source>
</evidence>
<accession>I5B426</accession>
<dbReference type="HOGENOM" id="CLU_1154981_0_0_7"/>
<dbReference type="STRING" id="879212.DespoDRAFT_02380"/>
<protein>
    <submittedName>
        <fullName evidence="2">Prepilin-type N-terminal cleavage/methylation domain-containing protein</fullName>
    </submittedName>
</protein>
<proteinExistence type="predicted"/>
<dbReference type="RefSeq" id="WP_004073711.1">
    <property type="nucleotide sequence ID" value="NZ_CM001488.1"/>
</dbReference>
<dbReference type="NCBIfam" id="TIGR02532">
    <property type="entry name" value="IV_pilin_GFxxxE"/>
    <property type="match status" value="1"/>
</dbReference>
<keyword evidence="1" id="KW-0812">Transmembrane</keyword>
<evidence type="ECO:0000313" key="3">
    <source>
        <dbReference type="Proteomes" id="UP000005778"/>
    </source>
</evidence>
<dbReference type="SUPFAM" id="SSF54523">
    <property type="entry name" value="Pili subunits"/>
    <property type="match status" value="1"/>
</dbReference>
<sequence length="240" mass="26760">MLKHSGMPLQVNPTECGFTLMELMVALVIFSFVMVILFSSFNAFISTGQSIAHGVDYNERARDAFRRILDDLTDMYVPESGIIDVLNRVDDQDVDTFQMTGSETSVGGETFSTLGFACLSGVQTGRSRPSGVVRVTYYVRKNSQELFDLCRAERPIGSDRETDPCLDPVLADNITGFTIDFIDAKRNEYRDWDADTDKNKERDRVSLPCVLNIGLTLKSENKEKVYETAVVLPVQGPTGE</sequence>
<keyword evidence="3" id="KW-1185">Reference proteome</keyword>
<gene>
    <name evidence="2" type="ORF">DespoDRAFT_02380</name>
</gene>
<dbReference type="InterPro" id="IPR012902">
    <property type="entry name" value="N_methyl_site"/>
</dbReference>
<evidence type="ECO:0000256" key="1">
    <source>
        <dbReference type="SAM" id="Phobius"/>
    </source>
</evidence>
<feature type="transmembrane region" description="Helical" evidence="1">
    <location>
        <begin position="20"/>
        <end position="45"/>
    </location>
</feature>
<dbReference type="InterPro" id="IPR045584">
    <property type="entry name" value="Pilin-like"/>
</dbReference>
<dbReference type="eggNOG" id="COG4795">
    <property type="taxonomic scope" value="Bacteria"/>
</dbReference>
<name>I5B426_9BACT</name>
<reference evidence="2 3" key="2">
    <citation type="submission" date="2012-02" db="EMBL/GenBank/DDBJ databases">
        <title>Improved High-Quality Draft sequence of Desulfobacter postgatei 2ac9.</title>
        <authorList>
            <consortium name="US DOE Joint Genome Institute"/>
            <person name="Lucas S."/>
            <person name="Han J."/>
            <person name="Lapidus A."/>
            <person name="Cheng J.-F."/>
            <person name="Goodwin L."/>
            <person name="Pitluck S."/>
            <person name="Peters L."/>
            <person name="Ovchinnikova G."/>
            <person name="Held B."/>
            <person name="Detter J.C."/>
            <person name="Han C."/>
            <person name="Tapia R."/>
            <person name="Land M."/>
            <person name="Hauser L."/>
            <person name="Kyrpides N."/>
            <person name="Ivanova N."/>
            <person name="Pagani I."/>
            <person name="Orellana R."/>
            <person name="Lovley D."/>
            <person name="Woyke T."/>
        </authorList>
    </citation>
    <scope>NUCLEOTIDE SEQUENCE [LARGE SCALE GENOMIC DNA]</scope>
    <source>
        <strain evidence="2 3">2ac9</strain>
    </source>
</reference>
<dbReference type="Pfam" id="PF07963">
    <property type="entry name" value="N_methyl"/>
    <property type="match status" value="1"/>
</dbReference>
<keyword evidence="1" id="KW-1133">Transmembrane helix</keyword>
<reference evidence="2 3" key="1">
    <citation type="submission" date="2011-09" db="EMBL/GenBank/DDBJ databases">
        <authorList>
            <consortium name="US DOE Joint Genome Institute (JGI-PGF)"/>
            <person name="Lucas S."/>
            <person name="Han J."/>
            <person name="Lapidus A."/>
            <person name="Cheng J.-F."/>
            <person name="Goodwin L."/>
            <person name="Pitluck S."/>
            <person name="Peters L."/>
            <person name="Land M.L."/>
            <person name="Hauser L."/>
            <person name="Orellana R."/>
            <person name="Lovley D."/>
            <person name="Woyke T.J."/>
        </authorList>
    </citation>
    <scope>NUCLEOTIDE SEQUENCE [LARGE SCALE GENOMIC DNA]</scope>
    <source>
        <strain evidence="2 3">2ac9</strain>
    </source>
</reference>
<organism evidence="2 3">
    <name type="scientific">Desulfobacter postgatei 2ac9</name>
    <dbReference type="NCBI Taxonomy" id="879212"/>
    <lineage>
        <taxon>Bacteria</taxon>
        <taxon>Pseudomonadati</taxon>
        <taxon>Thermodesulfobacteriota</taxon>
        <taxon>Desulfobacteria</taxon>
        <taxon>Desulfobacterales</taxon>
        <taxon>Desulfobacteraceae</taxon>
        <taxon>Desulfobacter</taxon>
    </lineage>
</organism>
<dbReference type="Proteomes" id="UP000005778">
    <property type="component" value="Chromosome"/>
</dbReference>